<comment type="caution">
    <text evidence="2">The sequence shown here is derived from an EMBL/GenBank/DDBJ whole genome shotgun (WGS) entry which is preliminary data.</text>
</comment>
<name>A0A2S5G6L9_9BACL</name>
<proteinExistence type="predicted"/>
<evidence type="ECO:0000256" key="1">
    <source>
        <dbReference type="SAM" id="MobiDB-lite"/>
    </source>
</evidence>
<dbReference type="EMBL" id="PREZ01000010">
    <property type="protein sequence ID" value="PPA68571.1"/>
    <property type="molecule type" value="Genomic_DNA"/>
</dbReference>
<feature type="region of interest" description="Disordered" evidence="1">
    <location>
        <begin position="1"/>
        <end position="21"/>
    </location>
</feature>
<sequence length="95" mass="10600">ARVSRHEKVEDVSEGGPERAAHVRIRVSEADEEIRRVSEAAASADGRWGSPCESRTSLGTQNHSLLGNGFFVWVKNTLESIRLKNKNSINFISFF</sequence>
<evidence type="ECO:0000313" key="3">
    <source>
        <dbReference type="Proteomes" id="UP000239047"/>
    </source>
</evidence>
<dbReference type="AlphaFoldDB" id="A0A2S5G6L9"/>
<reference evidence="2 3" key="1">
    <citation type="submission" date="2018-02" db="EMBL/GenBank/DDBJ databases">
        <title>Jeotgalibacillus proteolyticum sp. nov. a protease producing bacterium isolated from ocean sediments of Laizhou Bay.</title>
        <authorList>
            <person name="Li Y."/>
        </authorList>
    </citation>
    <scope>NUCLEOTIDE SEQUENCE [LARGE SCALE GENOMIC DNA]</scope>
    <source>
        <strain evidence="2 3">22-7</strain>
    </source>
</reference>
<organism evidence="2 3">
    <name type="scientific">Jeotgalibacillus proteolyticus</name>
    <dbReference type="NCBI Taxonomy" id="2082395"/>
    <lineage>
        <taxon>Bacteria</taxon>
        <taxon>Bacillati</taxon>
        <taxon>Bacillota</taxon>
        <taxon>Bacilli</taxon>
        <taxon>Bacillales</taxon>
        <taxon>Caryophanaceae</taxon>
        <taxon>Jeotgalibacillus</taxon>
    </lineage>
</organism>
<protein>
    <submittedName>
        <fullName evidence="2">Uncharacterized protein</fullName>
    </submittedName>
</protein>
<evidence type="ECO:0000313" key="2">
    <source>
        <dbReference type="EMBL" id="PPA68571.1"/>
    </source>
</evidence>
<accession>A0A2S5G6L9</accession>
<feature type="non-terminal residue" evidence="2">
    <location>
        <position position="1"/>
    </location>
</feature>
<gene>
    <name evidence="2" type="ORF">C4B60_19830</name>
</gene>
<keyword evidence="3" id="KW-1185">Reference proteome</keyword>
<dbReference type="Proteomes" id="UP000239047">
    <property type="component" value="Unassembled WGS sequence"/>
</dbReference>